<protein>
    <submittedName>
        <fullName evidence="2">Plasmid pRiA4b ORF-3 family protein</fullName>
    </submittedName>
</protein>
<organism evidence="2 3">
    <name type="scientific">Vicingus serpentipes</name>
    <dbReference type="NCBI Taxonomy" id="1926625"/>
    <lineage>
        <taxon>Bacteria</taxon>
        <taxon>Pseudomonadati</taxon>
        <taxon>Bacteroidota</taxon>
        <taxon>Flavobacteriia</taxon>
        <taxon>Flavobacteriales</taxon>
        <taxon>Vicingaceae</taxon>
        <taxon>Vicingus</taxon>
    </lineage>
</organism>
<evidence type="ECO:0000313" key="2">
    <source>
        <dbReference type="EMBL" id="TXB66619.1"/>
    </source>
</evidence>
<dbReference type="OrthoDB" id="666725at2"/>
<dbReference type="AlphaFoldDB" id="A0A5C6RXQ0"/>
<keyword evidence="3" id="KW-1185">Reference proteome</keyword>
<accession>A0A5C6RXQ0</accession>
<dbReference type="Pfam" id="PF07929">
    <property type="entry name" value="PRiA4_ORF3"/>
    <property type="match status" value="1"/>
</dbReference>
<dbReference type="EMBL" id="VOOS01000001">
    <property type="protein sequence ID" value="TXB66619.1"/>
    <property type="molecule type" value="Genomic_DNA"/>
</dbReference>
<dbReference type="RefSeq" id="WP_147097421.1">
    <property type="nucleotide sequence ID" value="NZ_VOOS01000001.1"/>
</dbReference>
<evidence type="ECO:0000259" key="1">
    <source>
        <dbReference type="Pfam" id="PF07929"/>
    </source>
</evidence>
<sequence>MSVYKFRVLVEAKDIIFKDIEIKSNQTFEDLHEMIVAAFGFDNSQMASFYVSNDQWEKGQEIALFDMNMGEDQLEILVMEKTAINTQINCIGAHLLYSYDFLNMTNFFIELIEIIVKETAEFYPRVVHSQGEFTPSIPEDSALSEEEMADQLLKNAGFDEEGDDDDMFEGFDDFDNFENYDESGNY</sequence>
<dbReference type="InterPro" id="IPR012912">
    <property type="entry name" value="Plasmid_pRiA4b_Orf3-like"/>
</dbReference>
<proteinExistence type="predicted"/>
<feature type="domain" description="Plasmid pRiA4b Orf3-like" evidence="1">
    <location>
        <begin position="4"/>
        <end position="135"/>
    </location>
</feature>
<dbReference type="Gene3D" id="3.10.290.30">
    <property type="entry name" value="MM3350-like"/>
    <property type="match status" value="1"/>
</dbReference>
<name>A0A5C6RXQ0_9FLAO</name>
<dbReference type="SUPFAM" id="SSF159941">
    <property type="entry name" value="MM3350-like"/>
    <property type="match status" value="1"/>
</dbReference>
<reference evidence="2 3" key="1">
    <citation type="submission" date="2019-08" db="EMBL/GenBank/DDBJ databases">
        <title>Genome of Vicingus serpentipes NCIMB 15042.</title>
        <authorList>
            <person name="Bowman J.P."/>
        </authorList>
    </citation>
    <scope>NUCLEOTIDE SEQUENCE [LARGE SCALE GENOMIC DNA]</scope>
    <source>
        <strain evidence="2 3">NCIMB 15042</strain>
    </source>
</reference>
<dbReference type="InterPro" id="IPR024047">
    <property type="entry name" value="MM3350-like_sf"/>
</dbReference>
<gene>
    <name evidence="2" type="ORF">FRY74_00095</name>
</gene>
<dbReference type="Proteomes" id="UP000321721">
    <property type="component" value="Unassembled WGS sequence"/>
</dbReference>
<comment type="caution">
    <text evidence="2">The sequence shown here is derived from an EMBL/GenBank/DDBJ whole genome shotgun (WGS) entry which is preliminary data.</text>
</comment>
<evidence type="ECO:0000313" key="3">
    <source>
        <dbReference type="Proteomes" id="UP000321721"/>
    </source>
</evidence>